<keyword evidence="2" id="KW-1185">Reference proteome</keyword>
<name>A0ABV8GWQ3_9BACI</name>
<organism evidence="1 2">
    <name type="scientific">Oceanobacillus longus</name>
    <dbReference type="NCBI Taxonomy" id="930120"/>
    <lineage>
        <taxon>Bacteria</taxon>
        <taxon>Bacillati</taxon>
        <taxon>Bacillota</taxon>
        <taxon>Bacilli</taxon>
        <taxon>Bacillales</taxon>
        <taxon>Bacillaceae</taxon>
        <taxon>Oceanobacillus</taxon>
    </lineage>
</organism>
<sequence>MAPMFLISNPKMVISACEAGIIGSFPALNGMKKIQSVAEITNELLEQYRNAHKKIVNNYKEPANLK</sequence>
<dbReference type="SUPFAM" id="SSF51412">
    <property type="entry name" value="Inosine monophosphate dehydrogenase (IMPDH)"/>
    <property type="match status" value="1"/>
</dbReference>
<reference evidence="2" key="1">
    <citation type="journal article" date="2019" name="Int. J. Syst. Evol. Microbiol.">
        <title>The Global Catalogue of Microorganisms (GCM) 10K type strain sequencing project: providing services to taxonomists for standard genome sequencing and annotation.</title>
        <authorList>
            <consortium name="The Broad Institute Genomics Platform"/>
            <consortium name="The Broad Institute Genome Sequencing Center for Infectious Disease"/>
            <person name="Wu L."/>
            <person name="Ma J."/>
        </authorList>
    </citation>
    <scope>NUCLEOTIDE SEQUENCE [LARGE SCALE GENOMIC DNA]</scope>
    <source>
        <strain evidence="2">IBRC-M 10703</strain>
    </source>
</reference>
<proteinExistence type="predicted"/>
<evidence type="ECO:0000313" key="2">
    <source>
        <dbReference type="Proteomes" id="UP001595772"/>
    </source>
</evidence>
<dbReference type="Proteomes" id="UP001595772">
    <property type="component" value="Unassembled WGS sequence"/>
</dbReference>
<protein>
    <submittedName>
        <fullName evidence="1">Uncharacterized protein</fullName>
    </submittedName>
</protein>
<evidence type="ECO:0000313" key="1">
    <source>
        <dbReference type="EMBL" id="MFC4024008.1"/>
    </source>
</evidence>
<dbReference type="EMBL" id="JBHSAO010000006">
    <property type="protein sequence ID" value="MFC4024008.1"/>
    <property type="molecule type" value="Genomic_DNA"/>
</dbReference>
<gene>
    <name evidence="1" type="ORF">ACFOUV_09390</name>
</gene>
<dbReference type="RefSeq" id="WP_379496599.1">
    <property type="nucleotide sequence ID" value="NZ_JBHSAO010000006.1"/>
</dbReference>
<accession>A0ABV8GWQ3</accession>
<comment type="caution">
    <text evidence="1">The sequence shown here is derived from an EMBL/GenBank/DDBJ whole genome shotgun (WGS) entry which is preliminary data.</text>
</comment>